<dbReference type="PROSITE" id="PS50026">
    <property type="entry name" value="EGF_3"/>
    <property type="match status" value="2"/>
</dbReference>
<dbReference type="SUPFAM" id="SSF57196">
    <property type="entry name" value="EGF/Laminin"/>
    <property type="match status" value="2"/>
</dbReference>
<dbReference type="GO" id="GO:0048666">
    <property type="term" value="P:neuron development"/>
    <property type="evidence" value="ECO:0007669"/>
    <property type="project" value="UniProtKB-ARBA"/>
</dbReference>
<evidence type="ECO:0000313" key="9">
    <source>
        <dbReference type="Proteomes" id="UP001209878"/>
    </source>
</evidence>
<gene>
    <name evidence="8" type="ORF">NP493_923g00027</name>
</gene>
<comment type="caution">
    <text evidence="6">Lacks conserved residue(s) required for the propagation of feature annotation.</text>
</comment>
<evidence type="ECO:0000256" key="1">
    <source>
        <dbReference type="ARBA" id="ARBA00022536"/>
    </source>
</evidence>
<dbReference type="GO" id="GO:0005509">
    <property type="term" value="F:calcium ion binding"/>
    <property type="evidence" value="ECO:0007669"/>
    <property type="project" value="InterPro"/>
</dbReference>
<evidence type="ECO:0000256" key="6">
    <source>
        <dbReference type="PROSITE-ProRule" id="PRU00076"/>
    </source>
</evidence>
<keyword evidence="3" id="KW-0677">Repeat</keyword>
<evidence type="ECO:0000256" key="5">
    <source>
        <dbReference type="ARBA" id="ARBA00023180"/>
    </source>
</evidence>
<dbReference type="GO" id="GO:0007219">
    <property type="term" value="P:Notch signaling pathway"/>
    <property type="evidence" value="ECO:0007669"/>
    <property type="project" value="TreeGrafter"/>
</dbReference>
<dbReference type="GO" id="GO:0042063">
    <property type="term" value="P:gliogenesis"/>
    <property type="evidence" value="ECO:0007669"/>
    <property type="project" value="UniProtKB-ARBA"/>
</dbReference>
<evidence type="ECO:0000256" key="3">
    <source>
        <dbReference type="ARBA" id="ARBA00022737"/>
    </source>
</evidence>
<accession>A0AAD9NMS3</accession>
<dbReference type="GO" id="GO:0000902">
    <property type="term" value="P:cell morphogenesis"/>
    <property type="evidence" value="ECO:0007669"/>
    <property type="project" value="UniProtKB-ARBA"/>
</dbReference>
<feature type="domain" description="EGF-like" evidence="7">
    <location>
        <begin position="66"/>
        <end position="102"/>
    </location>
</feature>
<dbReference type="InterPro" id="IPR001881">
    <property type="entry name" value="EGF-like_Ca-bd_dom"/>
</dbReference>
<keyword evidence="4 6" id="KW-1015">Disulfide bond</keyword>
<dbReference type="Pfam" id="PF12661">
    <property type="entry name" value="hEGF"/>
    <property type="match status" value="2"/>
</dbReference>
<keyword evidence="1 6" id="KW-0245">EGF-like domain</keyword>
<dbReference type="PANTHER" id="PTHR12916:SF9">
    <property type="entry name" value="NEUROGENIC LOCUS NOTCH HOMOLOG PROTEIN 1-RELATED"/>
    <property type="match status" value="1"/>
</dbReference>
<dbReference type="PROSITE" id="PS00022">
    <property type="entry name" value="EGF_1"/>
    <property type="match status" value="2"/>
</dbReference>
<evidence type="ECO:0000256" key="2">
    <source>
        <dbReference type="ARBA" id="ARBA00022729"/>
    </source>
</evidence>
<dbReference type="InterPro" id="IPR000152">
    <property type="entry name" value="EGF-type_Asp/Asn_hydroxyl_site"/>
</dbReference>
<dbReference type="EMBL" id="JAODUO010000923">
    <property type="protein sequence ID" value="KAK2172869.1"/>
    <property type="molecule type" value="Genomic_DNA"/>
</dbReference>
<dbReference type="PROSITE" id="PS01186">
    <property type="entry name" value="EGF_2"/>
    <property type="match status" value="2"/>
</dbReference>
<dbReference type="PRINTS" id="PR00010">
    <property type="entry name" value="EGFBLOOD"/>
</dbReference>
<dbReference type="Gene3D" id="2.10.25.10">
    <property type="entry name" value="Laminin"/>
    <property type="match status" value="2"/>
</dbReference>
<dbReference type="Proteomes" id="UP001209878">
    <property type="component" value="Unassembled WGS sequence"/>
</dbReference>
<sequence length="110" mass="11802">MRQQSLYKWSNVLQHNQLIQVSLRRRIHGNVLRDWPCGNGAACANAVNSYTCPCVAGYTGTNCETDIGECASSPCGNGATCTDAVNSYTCRCVAGYTGTHCEADESVISM</sequence>
<dbReference type="PROSITE" id="PS00010">
    <property type="entry name" value="ASX_HYDROXYL"/>
    <property type="match status" value="2"/>
</dbReference>
<dbReference type="InterPro" id="IPR013032">
    <property type="entry name" value="EGF-like_CS"/>
</dbReference>
<protein>
    <recommendedName>
        <fullName evidence="7">EGF-like domain-containing protein</fullName>
    </recommendedName>
</protein>
<name>A0AAD9NMS3_RIDPI</name>
<evidence type="ECO:0000259" key="7">
    <source>
        <dbReference type="PROSITE" id="PS50026"/>
    </source>
</evidence>
<dbReference type="SMART" id="SM00179">
    <property type="entry name" value="EGF_CA"/>
    <property type="match status" value="2"/>
</dbReference>
<dbReference type="CDD" id="cd00054">
    <property type="entry name" value="EGF_CA"/>
    <property type="match status" value="2"/>
</dbReference>
<keyword evidence="9" id="KW-1185">Reference proteome</keyword>
<reference evidence="8" key="1">
    <citation type="journal article" date="2023" name="Mol. Biol. Evol.">
        <title>Third-Generation Sequencing Reveals the Adaptive Role of the Epigenome in Three Deep-Sea Polychaetes.</title>
        <authorList>
            <person name="Perez M."/>
            <person name="Aroh O."/>
            <person name="Sun Y."/>
            <person name="Lan Y."/>
            <person name="Juniper S.K."/>
            <person name="Young C.R."/>
            <person name="Angers B."/>
            <person name="Qian P.Y."/>
        </authorList>
    </citation>
    <scope>NUCLEOTIDE SEQUENCE</scope>
    <source>
        <strain evidence="8">R07B-5</strain>
    </source>
</reference>
<dbReference type="SMART" id="SM00181">
    <property type="entry name" value="EGF"/>
    <property type="match status" value="2"/>
</dbReference>
<evidence type="ECO:0000313" key="8">
    <source>
        <dbReference type="EMBL" id="KAK2172869.1"/>
    </source>
</evidence>
<dbReference type="FunFam" id="2.10.25.10:FF:000230">
    <property type="entry name" value="Delta-like protein"/>
    <property type="match status" value="1"/>
</dbReference>
<dbReference type="GO" id="GO:0005886">
    <property type="term" value="C:plasma membrane"/>
    <property type="evidence" value="ECO:0007669"/>
    <property type="project" value="UniProtKB-ARBA"/>
</dbReference>
<dbReference type="FunFam" id="2.10.25.10:FF:000640">
    <property type="entry name" value="Sushi, von Willebrand factor type A, EGF and pentraxin domain-containing protein 1"/>
    <property type="match status" value="1"/>
</dbReference>
<dbReference type="GO" id="GO:0005112">
    <property type="term" value="F:Notch binding"/>
    <property type="evidence" value="ECO:0007669"/>
    <property type="project" value="TreeGrafter"/>
</dbReference>
<evidence type="ECO:0000256" key="4">
    <source>
        <dbReference type="ARBA" id="ARBA00023157"/>
    </source>
</evidence>
<proteinExistence type="predicted"/>
<keyword evidence="2" id="KW-0732">Signal</keyword>
<dbReference type="AlphaFoldDB" id="A0AAD9NMS3"/>
<keyword evidence="5" id="KW-0325">Glycoprotein</keyword>
<dbReference type="PANTHER" id="PTHR12916">
    <property type="entry name" value="CYTOCHROME C OXIDASE POLYPEPTIDE VIC-2"/>
    <property type="match status" value="1"/>
</dbReference>
<dbReference type="InterPro" id="IPR000742">
    <property type="entry name" value="EGF"/>
</dbReference>
<feature type="domain" description="EGF-like" evidence="7">
    <location>
        <begin position="28"/>
        <end position="64"/>
    </location>
</feature>
<feature type="disulfide bond" evidence="6">
    <location>
        <begin position="54"/>
        <end position="63"/>
    </location>
</feature>
<comment type="caution">
    <text evidence="8">The sequence shown here is derived from an EMBL/GenBank/DDBJ whole genome shotgun (WGS) entry which is preliminary data.</text>
</comment>
<organism evidence="8 9">
    <name type="scientific">Ridgeia piscesae</name>
    <name type="common">Tubeworm</name>
    <dbReference type="NCBI Taxonomy" id="27915"/>
    <lineage>
        <taxon>Eukaryota</taxon>
        <taxon>Metazoa</taxon>
        <taxon>Spiralia</taxon>
        <taxon>Lophotrochozoa</taxon>
        <taxon>Annelida</taxon>
        <taxon>Polychaeta</taxon>
        <taxon>Sedentaria</taxon>
        <taxon>Canalipalpata</taxon>
        <taxon>Sabellida</taxon>
        <taxon>Siboglinidae</taxon>
        <taxon>Ridgeia</taxon>
    </lineage>
</organism>
<feature type="disulfide bond" evidence="6">
    <location>
        <begin position="92"/>
        <end position="101"/>
    </location>
</feature>